<dbReference type="WBParaSite" id="SVE_1911200.1">
    <property type="protein sequence ID" value="SVE_1911200.1"/>
    <property type="gene ID" value="SVE_1911200"/>
</dbReference>
<evidence type="ECO:0000256" key="6">
    <source>
        <dbReference type="ARBA" id="ARBA00045856"/>
    </source>
</evidence>
<protein>
    <submittedName>
        <fullName evidence="9">Bladder cancer-associated protein (inferred by orthology to a human protein)</fullName>
    </submittedName>
</protein>
<dbReference type="InterPro" id="IPR009598">
    <property type="entry name" value="BCALP"/>
</dbReference>
<name>A0A0K0G311_STRVS</name>
<dbReference type="AlphaFoldDB" id="A0A0K0G311"/>
<evidence type="ECO:0000256" key="3">
    <source>
        <dbReference type="ARBA" id="ARBA00022692"/>
    </source>
</evidence>
<evidence type="ECO:0000313" key="8">
    <source>
        <dbReference type="Proteomes" id="UP000035680"/>
    </source>
</evidence>
<evidence type="ECO:0000256" key="7">
    <source>
        <dbReference type="SAM" id="SignalP"/>
    </source>
</evidence>
<comment type="subcellular location">
    <subcellularLocation>
        <location evidence="1">Membrane</location>
    </subcellularLocation>
</comment>
<comment type="similarity">
    <text evidence="2">Belongs to the BLCAP family.</text>
</comment>
<dbReference type="GO" id="GO:0016020">
    <property type="term" value="C:membrane"/>
    <property type="evidence" value="ECO:0007669"/>
    <property type="project" value="UniProtKB-SubCell"/>
</dbReference>
<keyword evidence="5" id="KW-0472">Membrane</keyword>
<keyword evidence="4" id="KW-1133">Transmembrane helix</keyword>
<dbReference type="PANTHER" id="PTHR13259:SF1">
    <property type="entry name" value="BLADDER CANCER-ASSOCIATED PROTEIN"/>
    <property type="match status" value="1"/>
</dbReference>
<proteinExistence type="inferred from homology"/>
<comment type="function">
    <text evidence="6">Acts as a tumor suppressor; induces growth arrest at G(1)/S checkpoint and apoptosis via RB1-dependent and p53/TP53- and NF-kappa-B-independent mechanisms. Modulates expression of genes involved in the regulation of proliferation, cell cycle and apoptosis.</text>
</comment>
<dbReference type="Pfam" id="PF06726">
    <property type="entry name" value="BC10"/>
    <property type="match status" value="1"/>
</dbReference>
<dbReference type="SMART" id="SM01396">
    <property type="entry name" value="BC10"/>
    <property type="match status" value="1"/>
</dbReference>
<keyword evidence="8" id="KW-1185">Reference proteome</keyword>
<accession>A0A0K0G311</accession>
<sequence length="86" mass="10107">MYCLQWLLPLFLIPKVGFHPDYIIERTILSWVYLIGFFIERRPCHVCTAAFIIFLSAYCYSDPDNCVFYPFCKTTKNGEACEVSTY</sequence>
<keyword evidence="3" id="KW-0812">Transmembrane</keyword>
<dbReference type="PANTHER" id="PTHR13259">
    <property type="entry name" value="BLADDER CANCER 10 KD PROTEIN HOMOLOG"/>
    <property type="match status" value="1"/>
</dbReference>
<feature type="signal peptide" evidence="7">
    <location>
        <begin position="1"/>
        <end position="18"/>
    </location>
</feature>
<reference evidence="8" key="1">
    <citation type="submission" date="2014-07" db="EMBL/GenBank/DDBJ databases">
        <authorList>
            <person name="Martin A.A"/>
            <person name="De Silva N."/>
        </authorList>
    </citation>
    <scope>NUCLEOTIDE SEQUENCE</scope>
</reference>
<feature type="chain" id="PRO_5005330433" evidence="7">
    <location>
        <begin position="19"/>
        <end position="86"/>
    </location>
</feature>
<keyword evidence="7" id="KW-0732">Signal</keyword>
<reference evidence="9" key="2">
    <citation type="submission" date="2015-08" db="UniProtKB">
        <authorList>
            <consortium name="WormBaseParasite"/>
        </authorList>
    </citation>
    <scope>IDENTIFICATION</scope>
</reference>
<evidence type="ECO:0000256" key="2">
    <source>
        <dbReference type="ARBA" id="ARBA00007216"/>
    </source>
</evidence>
<evidence type="ECO:0000256" key="5">
    <source>
        <dbReference type="ARBA" id="ARBA00023136"/>
    </source>
</evidence>
<dbReference type="Proteomes" id="UP000035680">
    <property type="component" value="Unassembled WGS sequence"/>
</dbReference>
<evidence type="ECO:0000256" key="4">
    <source>
        <dbReference type="ARBA" id="ARBA00022989"/>
    </source>
</evidence>
<evidence type="ECO:0000313" key="9">
    <source>
        <dbReference type="WBParaSite" id="SVE_1911200.1"/>
    </source>
</evidence>
<organism evidence="8 9">
    <name type="scientific">Strongyloides venezuelensis</name>
    <name type="common">Threadworm</name>
    <dbReference type="NCBI Taxonomy" id="75913"/>
    <lineage>
        <taxon>Eukaryota</taxon>
        <taxon>Metazoa</taxon>
        <taxon>Ecdysozoa</taxon>
        <taxon>Nematoda</taxon>
        <taxon>Chromadorea</taxon>
        <taxon>Rhabditida</taxon>
        <taxon>Tylenchina</taxon>
        <taxon>Panagrolaimomorpha</taxon>
        <taxon>Strongyloidoidea</taxon>
        <taxon>Strongyloididae</taxon>
        <taxon>Strongyloides</taxon>
    </lineage>
</organism>
<evidence type="ECO:0000256" key="1">
    <source>
        <dbReference type="ARBA" id="ARBA00004370"/>
    </source>
</evidence>